<accession>A0A510JFM1</accession>
<proteinExistence type="predicted"/>
<dbReference type="Pfam" id="PF04634">
    <property type="entry name" value="YezG-like"/>
    <property type="match status" value="1"/>
</dbReference>
<dbReference type="RefSeq" id="WP_026747080.1">
    <property type="nucleotide sequence ID" value="NZ_AP019823.1"/>
</dbReference>
<dbReference type="InterPro" id="IPR036170">
    <property type="entry name" value="YezG-like_sf"/>
</dbReference>
<reference evidence="1 2" key="1">
    <citation type="submission" date="2019-07" db="EMBL/GenBank/DDBJ databases">
        <title>Complete Genome Sequence of Leptotrichia hofstadii Strain JCM16775.</title>
        <authorList>
            <person name="Watanabe S."/>
            <person name="Cui L."/>
        </authorList>
    </citation>
    <scope>NUCLEOTIDE SEQUENCE [LARGE SCALE GENOMIC DNA]</scope>
    <source>
        <strain evidence="1 2">JCM16775</strain>
    </source>
</reference>
<dbReference type="InterPro" id="IPR006728">
    <property type="entry name" value="YezG-like"/>
</dbReference>
<name>A0A510JFM1_9FUSO</name>
<gene>
    <name evidence="1" type="ORF">JCM16775_0767</name>
</gene>
<sequence>MKKEWQEEFLEKQNELIRAIAQQVSNTIPDTWEKFYFHADINDDFSGGVYFFFNTEKDKKLNYSHDIPEIYNINEDEYDEKYDKLYDLSVDLKQLFIDCEQEPWQAITIIVDEKGSLKMDYDYADWLSSPYTPTPLMNYFKYKYLGKIPKDKEEEKLFKEMEEYQSKFNK</sequence>
<dbReference type="OrthoDB" id="1633905at2"/>
<dbReference type="KEGG" id="lhf:JCM16775_0767"/>
<evidence type="ECO:0000313" key="1">
    <source>
        <dbReference type="EMBL" id="BBM38060.1"/>
    </source>
</evidence>
<organism evidence="1 2">
    <name type="scientific">Leptotrichia hofstadii</name>
    <dbReference type="NCBI Taxonomy" id="157688"/>
    <lineage>
        <taxon>Bacteria</taxon>
        <taxon>Fusobacteriati</taxon>
        <taxon>Fusobacteriota</taxon>
        <taxon>Fusobacteriia</taxon>
        <taxon>Fusobacteriales</taxon>
        <taxon>Leptotrichiaceae</taxon>
        <taxon>Leptotrichia</taxon>
    </lineage>
</organism>
<evidence type="ECO:0008006" key="3">
    <source>
        <dbReference type="Google" id="ProtNLM"/>
    </source>
</evidence>
<dbReference type="EMBL" id="AP019823">
    <property type="protein sequence ID" value="BBM38060.1"/>
    <property type="molecule type" value="Genomic_DNA"/>
</dbReference>
<dbReference type="Gene3D" id="3.30.500.20">
    <property type="entry name" value="BH3703-like domains"/>
    <property type="match status" value="1"/>
</dbReference>
<dbReference type="NCBIfam" id="TIGR01741">
    <property type="entry name" value="staph_tand_hypo"/>
    <property type="match status" value="1"/>
</dbReference>
<protein>
    <recommendedName>
        <fullName evidence="3">DUF600 family protein</fullName>
    </recommendedName>
</protein>
<keyword evidence="2" id="KW-1185">Reference proteome</keyword>
<dbReference type="AlphaFoldDB" id="A0A510JFM1"/>
<evidence type="ECO:0000313" key="2">
    <source>
        <dbReference type="Proteomes" id="UP000321892"/>
    </source>
</evidence>
<dbReference type="Proteomes" id="UP000321892">
    <property type="component" value="Chromosome"/>
</dbReference>
<dbReference type="SUPFAM" id="SSF160424">
    <property type="entry name" value="BH3703-like"/>
    <property type="match status" value="1"/>
</dbReference>